<name>A0A3S4JVN9_SERRU</name>
<evidence type="ECO:0000313" key="3">
    <source>
        <dbReference type="Proteomes" id="UP000271603"/>
    </source>
</evidence>
<dbReference type="EMBL" id="LR134155">
    <property type="protein sequence ID" value="VEA73433.1"/>
    <property type="molecule type" value="Genomic_DNA"/>
</dbReference>
<gene>
    <name evidence="2" type="primary">entF_3</name>
    <name evidence="2" type="ORF">NCTC9419_05062</name>
</gene>
<organism evidence="2 3">
    <name type="scientific">Serratia rubidaea</name>
    <name type="common">Serratia marinorubra</name>
    <dbReference type="NCBI Taxonomy" id="61652"/>
    <lineage>
        <taxon>Bacteria</taxon>
        <taxon>Pseudomonadati</taxon>
        <taxon>Pseudomonadota</taxon>
        <taxon>Gammaproteobacteria</taxon>
        <taxon>Enterobacterales</taxon>
        <taxon>Yersiniaceae</taxon>
        <taxon>Serratia</taxon>
    </lineage>
</organism>
<keyword evidence="2" id="KW-0808">Transferase</keyword>
<feature type="domain" description="AMP-dependent synthetase/ligase" evidence="1">
    <location>
        <begin position="2"/>
        <end position="282"/>
    </location>
</feature>
<dbReference type="GO" id="GO:0009366">
    <property type="term" value="C:enterobactin synthetase complex"/>
    <property type="evidence" value="ECO:0007669"/>
    <property type="project" value="TreeGrafter"/>
</dbReference>
<dbReference type="InterPro" id="IPR000873">
    <property type="entry name" value="AMP-dep_synth/lig_dom"/>
</dbReference>
<protein>
    <submittedName>
        <fullName evidence="2">Enterobactin synthase component F</fullName>
        <ecNumber evidence="2">2.7.7.-</ecNumber>
    </submittedName>
</protein>
<reference evidence="2 3" key="1">
    <citation type="submission" date="2018-12" db="EMBL/GenBank/DDBJ databases">
        <authorList>
            <consortium name="Pathogen Informatics"/>
        </authorList>
    </citation>
    <scope>NUCLEOTIDE SEQUENCE [LARGE SCALE GENOMIC DNA]</scope>
    <source>
        <strain evidence="2 3">NCTC9419</strain>
    </source>
</reference>
<dbReference type="InterPro" id="IPR020459">
    <property type="entry name" value="AMP-binding"/>
</dbReference>
<dbReference type="Gene3D" id="3.40.50.980">
    <property type="match status" value="2"/>
</dbReference>
<dbReference type="GO" id="GO:0047527">
    <property type="term" value="F:2,3-dihydroxybenzoate-serine ligase activity"/>
    <property type="evidence" value="ECO:0007669"/>
    <property type="project" value="TreeGrafter"/>
</dbReference>
<dbReference type="PRINTS" id="PR00154">
    <property type="entry name" value="AMPBINDING"/>
</dbReference>
<dbReference type="FunFam" id="3.40.50.980:FF:000001">
    <property type="entry name" value="Non-ribosomal peptide synthetase"/>
    <property type="match status" value="1"/>
</dbReference>
<dbReference type="EC" id="2.7.7.-" evidence="2"/>
<dbReference type="Proteomes" id="UP000271603">
    <property type="component" value="Chromosome"/>
</dbReference>
<evidence type="ECO:0000259" key="1">
    <source>
        <dbReference type="Pfam" id="PF00501"/>
    </source>
</evidence>
<accession>A0A3S4JVN9</accession>
<dbReference type="GO" id="GO:0009239">
    <property type="term" value="P:enterobactin biosynthetic process"/>
    <property type="evidence" value="ECO:0007669"/>
    <property type="project" value="TreeGrafter"/>
</dbReference>
<evidence type="ECO:0000313" key="2">
    <source>
        <dbReference type="EMBL" id="VEA73433.1"/>
    </source>
</evidence>
<dbReference type="AlphaFoldDB" id="A0A3S4JVN9"/>
<dbReference type="PROSITE" id="PS00455">
    <property type="entry name" value="AMP_BINDING"/>
    <property type="match status" value="1"/>
</dbReference>
<dbReference type="GO" id="GO:0043041">
    <property type="term" value="P:amino acid activation for nonribosomal peptide biosynthetic process"/>
    <property type="evidence" value="ECO:0007669"/>
    <property type="project" value="TreeGrafter"/>
</dbReference>
<sequence>MAQQAARTPDAVALQDAQHCLSYREMQQQTRQLALRLHQAGIRPGDIVAVALPRSVRLSLALSAIVQLGAAWLPLDTGYPDERLAYMVADAQPRLIISDSTLEPRFAALASVLTFDEVSPSAEPLPADDAAPAVDPDAAAYVLYTSGSTGRPKGVVVSHRAIINRLYWMQHAYPLDGRDVVLQKTPCSFDVSVWEFFWPLMVGARLVMAPPEAHRDPQALTALIDDYGVTTLHFVPSMLAIWVEALAEQASPRGVRSLKQVFCSGEALSCELAAVTRRRLARRCITCTARPKRRWTSAISRPLARRWRRSTAPACRLAGRCGIPSCTFWMRCCGRCRSAARAICTSAAYSWR</sequence>
<keyword evidence="2" id="KW-0548">Nucleotidyltransferase</keyword>
<dbReference type="InterPro" id="IPR020845">
    <property type="entry name" value="AMP-binding_CS"/>
</dbReference>
<dbReference type="SUPFAM" id="SSF56801">
    <property type="entry name" value="Acetyl-CoA synthetase-like"/>
    <property type="match status" value="1"/>
</dbReference>
<dbReference type="GO" id="GO:0016779">
    <property type="term" value="F:nucleotidyltransferase activity"/>
    <property type="evidence" value="ECO:0007669"/>
    <property type="project" value="UniProtKB-KW"/>
</dbReference>
<dbReference type="PANTHER" id="PTHR45527">
    <property type="entry name" value="NONRIBOSOMAL PEPTIDE SYNTHETASE"/>
    <property type="match status" value="1"/>
</dbReference>
<dbReference type="Pfam" id="PF00501">
    <property type="entry name" value="AMP-binding"/>
    <property type="match status" value="1"/>
</dbReference>
<proteinExistence type="predicted"/>
<dbReference type="GO" id="GO:0005829">
    <property type="term" value="C:cytosol"/>
    <property type="evidence" value="ECO:0007669"/>
    <property type="project" value="TreeGrafter"/>
</dbReference>
<dbReference type="PANTHER" id="PTHR45527:SF1">
    <property type="entry name" value="FATTY ACID SYNTHASE"/>
    <property type="match status" value="1"/>
</dbReference>
<dbReference type="GO" id="GO:0031177">
    <property type="term" value="F:phosphopantetheine binding"/>
    <property type="evidence" value="ECO:0007669"/>
    <property type="project" value="TreeGrafter"/>
</dbReference>